<comment type="similarity">
    <text evidence="1">Belongs to the short-chain dehydrogenases/reductases (SDR) family.</text>
</comment>
<dbReference type="GO" id="GO:0016491">
    <property type="term" value="F:oxidoreductase activity"/>
    <property type="evidence" value="ECO:0007669"/>
    <property type="project" value="UniProtKB-KW"/>
</dbReference>
<sequence>MPEAGFAYGPSNAAVMHLTKQLSTVLSPLKIRANSITPGIYPSDMTESTFFKDSANQEGGLSKEAVPLDRCGAEEELAGAALFLASKAGGYVDGNILLTDGGRLGIMPGSS</sequence>
<dbReference type="Pfam" id="PF13561">
    <property type="entry name" value="adh_short_C2"/>
    <property type="match status" value="1"/>
</dbReference>
<evidence type="ECO:0000256" key="2">
    <source>
        <dbReference type="ARBA" id="ARBA00022857"/>
    </source>
</evidence>
<dbReference type="InterPro" id="IPR052178">
    <property type="entry name" value="Sec_Metab_Biosynth_SDR"/>
</dbReference>
<keyword evidence="5" id="KW-1185">Reference proteome</keyword>
<protein>
    <submittedName>
        <fullName evidence="4">Enoyl-(Acyl carrier protein) reductase domain-containing protein</fullName>
    </submittedName>
</protein>
<dbReference type="InterPro" id="IPR036291">
    <property type="entry name" value="NAD(P)-bd_dom_sf"/>
</dbReference>
<dbReference type="PRINTS" id="PR00081">
    <property type="entry name" value="GDHRDH"/>
</dbReference>
<reference evidence="4" key="1">
    <citation type="submission" date="2021-09" db="EMBL/GenBank/DDBJ databases">
        <title>A high-quality genome of the endoparasitic fungus Hirsutella rhossiliensis with a comparison of Hirsutella genomes reveals transposable elements contributing to genome size variation.</title>
        <authorList>
            <person name="Lin R."/>
            <person name="Jiao Y."/>
            <person name="Sun X."/>
            <person name="Ling J."/>
            <person name="Xie B."/>
            <person name="Cheng X."/>
        </authorList>
    </citation>
    <scope>NUCLEOTIDE SEQUENCE</scope>
    <source>
        <strain evidence="4">HR02</strain>
    </source>
</reference>
<dbReference type="Proteomes" id="UP000824596">
    <property type="component" value="Unassembled WGS sequence"/>
</dbReference>
<keyword evidence="2" id="KW-0521">NADP</keyword>
<dbReference type="OrthoDB" id="2962696at2759"/>
<evidence type="ECO:0000313" key="4">
    <source>
        <dbReference type="EMBL" id="KAH0966301.1"/>
    </source>
</evidence>
<name>A0A9P8SKV9_9HYPO</name>
<accession>A0A9P8SKV9</accession>
<proteinExistence type="inferred from homology"/>
<dbReference type="SUPFAM" id="SSF51735">
    <property type="entry name" value="NAD(P)-binding Rossmann-fold domains"/>
    <property type="match status" value="1"/>
</dbReference>
<evidence type="ECO:0000256" key="1">
    <source>
        <dbReference type="ARBA" id="ARBA00006484"/>
    </source>
</evidence>
<dbReference type="InterPro" id="IPR002347">
    <property type="entry name" value="SDR_fam"/>
</dbReference>
<dbReference type="AlphaFoldDB" id="A0A9P8SKV9"/>
<dbReference type="EMBL" id="JAIZPD010000002">
    <property type="protein sequence ID" value="KAH0966301.1"/>
    <property type="molecule type" value="Genomic_DNA"/>
</dbReference>
<evidence type="ECO:0000313" key="5">
    <source>
        <dbReference type="Proteomes" id="UP000824596"/>
    </source>
</evidence>
<organism evidence="4 5">
    <name type="scientific">Hirsutella rhossiliensis</name>
    <dbReference type="NCBI Taxonomy" id="111463"/>
    <lineage>
        <taxon>Eukaryota</taxon>
        <taxon>Fungi</taxon>
        <taxon>Dikarya</taxon>
        <taxon>Ascomycota</taxon>
        <taxon>Pezizomycotina</taxon>
        <taxon>Sordariomycetes</taxon>
        <taxon>Hypocreomycetidae</taxon>
        <taxon>Hypocreales</taxon>
        <taxon>Ophiocordycipitaceae</taxon>
        <taxon>Hirsutella</taxon>
    </lineage>
</organism>
<dbReference type="RefSeq" id="XP_044723814.1">
    <property type="nucleotide sequence ID" value="XM_044860181.1"/>
</dbReference>
<gene>
    <name evidence="4" type="ORF">HRG_01710</name>
</gene>
<dbReference type="Gene3D" id="3.40.50.720">
    <property type="entry name" value="NAD(P)-binding Rossmann-like Domain"/>
    <property type="match status" value="1"/>
</dbReference>
<dbReference type="PANTHER" id="PTHR43618:SF18">
    <property type="entry name" value="SHORT CHAIN DEHYDROGENASE_REDUCTASE FAMILY (AFU_ORTHOLOGUE AFUA_5G12480)"/>
    <property type="match status" value="1"/>
</dbReference>
<comment type="caution">
    <text evidence="4">The sequence shown here is derived from an EMBL/GenBank/DDBJ whole genome shotgun (WGS) entry which is preliminary data.</text>
</comment>
<dbReference type="GeneID" id="68350839"/>
<dbReference type="PANTHER" id="PTHR43618">
    <property type="entry name" value="7-ALPHA-HYDROXYSTEROID DEHYDROGENASE"/>
    <property type="match status" value="1"/>
</dbReference>
<keyword evidence="3" id="KW-0560">Oxidoreductase</keyword>
<evidence type="ECO:0000256" key="3">
    <source>
        <dbReference type="ARBA" id="ARBA00023002"/>
    </source>
</evidence>